<dbReference type="NCBIfam" id="NF045515">
    <property type="entry name" value="Glp_gephyrin"/>
    <property type="match status" value="1"/>
</dbReference>
<evidence type="ECO:0000256" key="13">
    <source>
        <dbReference type="RuleBase" id="RU365090"/>
    </source>
</evidence>
<comment type="similarity">
    <text evidence="4 13">Belongs to the MoeA family.</text>
</comment>
<dbReference type="GO" id="GO:0005829">
    <property type="term" value="C:cytosol"/>
    <property type="evidence" value="ECO:0007669"/>
    <property type="project" value="TreeGrafter"/>
</dbReference>
<dbReference type="InterPro" id="IPR036135">
    <property type="entry name" value="MoeA_linker/N_sf"/>
</dbReference>
<dbReference type="InterPro" id="IPR005111">
    <property type="entry name" value="MoeA_C_domain_IV"/>
</dbReference>
<evidence type="ECO:0000256" key="7">
    <source>
        <dbReference type="ARBA" id="ARBA00022505"/>
    </source>
</evidence>
<keyword evidence="9 13" id="KW-0479">Metal-binding</keyword>
<dbReference type="InterPro" id="IPR005110">
    <property type="entry name" value="MoeA_linker/N"/>
</dbReference>
<keyword evidence="16" id="KW-1185">Reference proteome</keyword>
<protein>
    <recommendedName>
        <fullName evidence="6 13">Molybdopterin molybdenumtransferase</fullName>
        <ecNumber evidence="5 13">2.10.1.1</ecNumber>
    </recommendedName>
</protein>
<dbReference type="FunFam" id="3.40.980.10:FF:000004">
    <property type="entry name" value="Molybdopterin molybdenumtransferase"/>
    <property type="match status" value="1"/>
</dbReference>
<name>A0AAF1BV63_9STAP</name>
<evidence type="ECO:0000256" key="12">
    <source>
        <dbReference type="ARBA" id="ARBA00047317"/>
    </source>
</evidence>
<reference evidence="16" key="1">
    <citation type="submission" date="2017-09" db="EMBL/GenBank/DDBJ databases">
        <title>Bacterial strain isolated from the female urinary microbiota.</title>
        <authorList>
            <person name="Thomas-White K."/>
            <person name="Kumar N."/>
            <person name="Forster S."/>
            <person name="Putonti C."/>
            <person name="Lawley T."/>
            <person name="Wolfe A.J."/>
        </authorList>
    </citation>
    <scope>NUCLEOTIDE SEQUENCE [LARGE SCALE GENOMIC DNA]</scope>
    <source>
        <strain evidence="16">UMB0959</strain>
    </source>
</reference>
<dbReference type="Gene3D" id="3.40.980.10">
    <property type="entry name" value="MoaB/Mog-like domain"/>
    <property type="match status" value="1"/>
</dbReference>
<dbReference type="InterPro" id="IPR038987">
    <property type="entry name" value="MoeA-like"/>
</dbReference>
<dbReference type="EC" id="2.10.1.1" evidence="5 13"/>
<dbReference type="InterPro" id="IPR001453">
    <property type="entry name" value="MoaB/Mog_dom"/>
</dbReference>
<dbReference type="GO" id="GO:0006777">
    <property type="term" value="P:Mo-molybdopterin cofactor biosynthetic process"/>
    <property type="evidence" value="ECO:0007669"/>
    <property type="project" value="UniProtKB-UniRule"/>
</dbReference>
<dbReference type="RefSeq" id="WP_102167868.1">
    <property type="nucleotide sequence ID" value="NZ_CP136964.1"/>
</dbReference>
<evidence type="ECO:0000256" key="10">
    <source>
        <dbReference type="ARBA" id="ARBA00022842"/>
    </source>
</evidence>
<dbReference type="InterPro" id="IPR036688">
    <property type="entry name" value="MoeA_C_domain_IV_sf"/>
</dbReference>
<dbReference type="SUPFAM" id="SSF53218">
    <property type="entry name" value="Molybdenum cofactor biosynthesis proteins"/>
    <property type="match status" value="1"/>
</dbReference>
<dbReference type="Pfam" id="PF03454">
    <property type="entry name" value="MoeA_C"/>
    <property type="match status" value="1"/>
</dbReference>
<dbReference type="EMBL" id="CP136964">
    <property type="protein sequence ID" value="WOS95931.1"/>
    <property type="molecule type" value="Genomic_DNA"/>
</dbReference>
<comment type="function">
    <text evidence="2 13">Catalyzes the insertion of molybdate into adenylated molybdopterin with the concomitant release of AMP.</text>
</comment>
<dbReference type="KEGG" id="nmy:CJ229_007540"/>
<dbReference type="GO" id="GO:0046872">
    <property type="term" value="F:metal ion binding"/>
    <property type="evidence" value="ECO:0007669"/>
    <property type="project" value="UniProtKB-UniRule"/>
</dbReference>
<keyword evidence="11 13" id="KW-0501">Molybdenum cofactor biosynthesis</keyword>
<evidence type="ECO:0000313" key="16">
    <source>
        <dbReference type="Proteomes" id="UP000243626"/>
    </source>
</evidence>
<keyword evidence="10 13" id="KW-0460">Magnesium</keyword>
<evidence type="ECO:0000256" key="3">
    <source>
        <dbReference type="ARBA" id="ARBA00005046"/>
    </source>
</evidence>
<comment type="pathway">
    <text evidence="3 13">Cofactor biosynthesis; molybdopterin biosynthesis.</text>
</comment>
<dbReference type="Gene3D" id="2.40.340.10">
    <property type="entry name" value="MoeA, C-terminal, domain IV"/>
    <property type="match status" value="1"/>
</dbReference>
<dbReference type="GO" id="GO:0061599">
    <property type="term" value="F:molybdopterin molybdotransferase activity"/>
    <property type="evidence" value="ECO:0007669"/>
    <property type="project" value="UniProtKB-UniRule"/>
</dbReference>
<accession>A0AAF1BV63</accession>
<dbReference type="SUPFAM" id="SSF63867">
    <property type="entry name" value="MoeA C-terminal domain-like"/>
    <property type="match status" value="1"/>
</dbReference>
<dbReference type="NCBIfam" id="TIGR00177">
    <property type="entry name" value="molyb_syn"/>
    <property type="match status" value="1"/>
</dbReference>
<dbReference type="Pfam" id="PF03453">
    <property type="entry name" value="MoeA_N"/>
    <property type="match status" value="1"/>
</dbReference>
<dbReference type="Proteomes" id="UP000243626">
    <property type="component" value="Chromosome"/>
</dbReference>
<dbReference type="Pfam" id="PF00994">
    <property type="entry name" value="MoCF_biosynth"/>
    <property type="match status" value="1"/>
</dbReference>
<organism evidence="15 16">
    <name type="scientific">Nosocomiicoccus massiliensis</name>
    <dbReference type="NCBI Taxonomy" id="1232430"/>
    <lineage>
        <taxon>Bacteria</taxon>
        <taxon>Bacillati</taxon>
        <taxon>Bacillota</taxon>
        <taxon>Bacilli</taxon>
        <taxon>Bacillales</taxon>
        <taxon>Staphylococcaceae</taxon>
        <taxon>Nosocomiicoccus</taxon>
    </lineage>
</organism>
<dbReference type="PANTHER" id="PTHR10192">
    <property type="entry name" value="MOLYBDOPTERIN BIOSYNTHESIS PROTEIN"/>
    <property type="match status" value="1"/>
</dbReference>
<dbReference type="CDD" id="cd00887">
    <property type="entry name" value="MoeA"/>
    <property type="match status" value="1"/>
</dbReference>
<evidence type="ECO:0000256" key="1">
    <source>
        <dbReference type="ARBA" id="ARBA00001946"/>
    </source>
</evidence>
<dbReference type="SUPFAM" id="SSF63882">
    <property type="entry name" value="MoeA N-terminal region -like"/>
    <property type="match status" value="1"/>
</dbReference>
<comment type="cofactor">
    <cofactor evidence="1 13">
        <name>Mg(2+)</name>
        <dbReference type="ChEBI" id="CHEBI:18420"/>
    </cofactor>
</comment>
<dbReference type="Gene3D" id="2.170.190.11">
    <property type="entry name" value="Molybdopterin biosynthesis moea protein, domain 3"/>
    <property type="match status" value="1"/>
</dbReference>
<evidence type="ECO:0000259" key="14">
    <source>
        <dbReference type="SMART" id="SM00852"/>
    </source>
</evidence>
<evidence type="ECO:0000313" key="15">
    <source>
        <dbReference type="EMBL" id="WOS95931.1"/>
    </source>
</evidence>
<dbReference type="SMART" id="SM00852">
    <property type="entry name" value="MoCF_biosynth"/>
    <property type="match status" value="1"/>
</dbReference>
<keyword evidence="7 13" id="KW-0500">Molybdenum</keyword>
<proteinExistence type="inferred from homology"/>
<sequence length="415" mass="45134">MTLNRQPIPVFDAVTKVVENVTHIDTETVKLEDSYNRYLSEDLTATHDVPLFTRSAMDGFAIRSADSGKGAAFTVVDEVLAGSTSDYELKENEAFRIMTGAELPKSADTVVMFEQANIDGDTFTIRKTFDAFDNVAMQGEECKKGDIIVHKGSQINPGTVATLATFGYAEVNVYRVPVVGVLSTGSELLEVSDELERGKIRNSNTPMIMAQLERIGVHAKRYDLEEDNLDTLLEKIEKMFNEVDAVITTGGVSVGDYDLLPKVYEKLGAEVLFNKVAMRPGSVTTVARAKGKFLFGLSGNPSACYSGFELFARPAILLMQGSARAFAPFVNATLGEDFKKPNPFTRFVRAEIDFVDGKVISKPSGFNKSNAVTSIARSNGVIVLPGGTRGFEAGDEVQVMLTDVTSGVSHFSIRQ</sequence>
<gene>
    <name evidence="15" type="ORF">CJ229_007540</name>
</gene>
<comment type="catalytic activity">
    <reaction evidence="12">
        <text>adenylyl-molybdopterin + molybdate = Mo-molybdopterin + AMP + H(+)</text>
        <dbReference type="Rhea" id="RHEA:35047"/>
        <dbReference type="ChEBI" id="CHEBI:15378"/>
        <dbReference type="ChEBI" id="CHEBI:36264"/>
        <dbReference type="ChEBI" id="CHEBI:62727"/>
        <dbReference type="ChEBI" id="CHEBI:71302"/>
        <dbReference type="ChEBI" id="CHEBI:456215"/>
        <dbReference type="EC" id="2.10.1.1"/>
    </reaction>
</comment>
<dbReference type="AlphaFoldDB" id="A0AAF1BV63"/>
<evidence type="ECO:0000256" key="8">
    <source>
        <dbReference type="ARBA" id="ARBA00022679"/>
    </source>
</evidence>
<evidence type="ECO:0000256" key="11">
    <source>
        <dbReference type="ARBA" id="ARBA00023150"/>
    </source>
</evidence>
<keyword evidence="8 13" id="KW-0808">Transferase</keyword>
<dbReference type="PANTHER" id="PTHR10192:SF5">
    <property type="entry name" value="GEPHYRIN"/>
    <property type="match status" value="1"/>
</dbReference>
<dbReference type="Gene3D" id="3.90.105.10">
    <property type="entry name" value="Molybdopterin biosynthesis moea protein, domain 2"/>
    <property type="match status" value="1"/>
</dbReference>
<evidence type="ECO:0000256" key="2">
    <source>
        <dbReference type="ARBA" id="ARBA00002901"/>
    </source>
</evidence>
<dbReference type="FunFam" id="2.40.340.10:FF:000002">
    <property type="entry name" value="Molybdopterin molybdenumtransferase"/>
    <property type="match status" value="1"/>
</dbReference>
<evidence type="ECO:0000256" key="4">
    <source>
        <dbReference type="ARBA" id="ARBA00010763"/>
    </source>
</evidence>
<dbReference type="InterPro" id="IPR036425">
    <property type="entry name" value="MoaB/Mog-like_dom_sf"/>
</dbReference>
<evidence type="ECO:0000256" key="6">
    <source>
        <dbReference type="ARBA" id="ARBA00021108"/>
    </source>
</evidence>
<evidence type="ECO:0000256" key="5">
    <source>
        <dbReference type="ARBA" id="ARBA00013269"/>
    </source>
</evidence>
<feature type="domain" description="MoaB/Mog" evidence="14">
    <location>
        <begin position="180"/>
        <end position="318"/>
    </location>
</feature>
<evidence type="ECO:0000256" key="9">
    <source>
        <dbReference type="ARBA" id="ARBA00022723"/>
    </source>
</evidence>